<dbReference type="Pfam" id="PF04012">
    <property type="entry name" value="PspA_IM30"/>
    <property type="match status" value="1"/>
</dbReference>
<name>A0A350P680_9ALTE</name>
<comment type="similarity">
    <text evidence="1">Belongs to the PspA/Vipp/IM30 family.</text>
</comment>
<accession>A0A350P680</accession>
<proteinExistence type="inferred from homology"/>
<evidence type="ECO:0000256" key="1">
    <source>
        <dbReference type="ARBA" id="ARBA00043985"/>
    </source>
</evidence>
<evidence type="ECO:0000313" key="2">
    <source>
        <dbReference type="EMBL" id="HAW76797.1"/>
    </source>
</evidence>
<evidence type="ECO:0000313" key="3">
    <source>
        <dbReference type="Proteomes" id="UP000263517"/>
    </source>
</evidence>
<organism evidence="2 3">
    <name type="scientific">Alteromonas australica</name>
    <dbReference type="NCBI Taxonomy" id="589873"/>
    <lineage>
        <taxon>Bacteria</taxon>
        <taxon>Pseudomonadati</taxon>
        <taxon>Pseudomonadota</taxon>
        <taxon>Gammaproteobacteria</taxon>
        <taxon>Alteromonadales</taxon>
        <taxon>Alteromonadaceae</taxon>
        <taxon>Alteromonas/Salinimonas group</taxon>
        <taxon>Alteromonas</taxon>
    </lineage>
</organism>
<reference evidence="2 3" key="1">
    <citation type="journal article" date="2018" name="Nat. Biotechnol.">
        <title>A standardized bacterial taxonomy based on genome phylogeny substantially revises the tree of life.</title>
        <authorList>
            <person name="Parks D.H."/>
            <person name="Chuvochina M."/>
            <person name="Waite D.W."/>
            <person name="Rinke C."/>
            <person name="Skarshewski A."/>
            <person name="Chaumeil P.A."/>
            <person name="Hugenholtz P."/>
        </authorList>
    </citation>
    <scope>NUCLEOTIDE SEQUENCE [LARGE SCALE GENOMIC DNA]</scope>
    <source>
        <strain evidence="2">UBA11978</strain>
    </source>
</reference>
<dbReference type="AlphaFoldDB" id="A0A350P680"/>
<dbReference type="Proteomes" id="UP000263517">
    <property type="component" value="Unassembled WGS sequence"/>
</dbReference>
<sequence>MSVWKKLVTAVKGGATEAAQTVVDSQAIRILEQEIREAKEELRKS</sequence>
<dbReference type="EMBL" id="DNAN01000489">
    <property type="protein sequence ID" value="HAW76797.1"/>
    <property type="molecule type" value="Genomic_DNA"/>
</dbReference>
<gene>
    <name evidence="2" type="ORF">DCW74_13810</name>
</gene>
<comment type="caution">
    <text evidence="2">The sequence shown here is derived from an EMBL/GenBank/DDBJ whole genome shotgun (WGS) entry which is preliminary data.</text>
</comment>
<protein>
    <submittedName>
        <fullName evidence="2">Phage shock protein A</fullName>
    </submittedName>
</protein>
<feature type="non-terminal residue" evidence="2">
    <location>
        <position position="45"/>
    </location>
</feature>
<dbReference type="InterPro" id="IPR007157">
    <property type="entry name" value="PspA_VIPP1"/>
</dbReference>